<dbReference type="InterPro" id="IPR007194">
    <property type="entry name" value="TRAPP_component"/>
</dbReference>
<dbReference type="FunFam" id="3.30.1380.20:FF:000001">
    <property type="entry name" value="Trafficking protein particle complex subunit BET3"/>
    <property type="match status" value="1"/>
</dbReference>
<evidence type="ECO:0000256" key="11">
    <source>
        <dbReference type="ARBA" id="ARBA00040757"/>
    </source>
</evidence>
<keyword evidence="5" id="KW-0813">Transport</keyword>
<dbReference type="CDD" id="cd14942">
    <property type="entry name" value="TRAPPC3_bet3"/>
    <property type="match status" value="1"/>
</dbReference>
<keyword evidence="9" id="KW-0333">Golgi apparatus</keyword>
<evidence type="ECO:0000256" key="6">
    <source>
        <dbReference type="ARBA" id="ARBA00022824"/>
    </source>
</evidence>
<keyword evidence="8" id="KW-0689">Ribosomal protein</keyword>
<dbReference type="Pfam" id="PF04051">
    <property type="entry name" value="TRAPP"/>
    <property type="match status" value="1"/>
</dbReference>
<dbReference type="GO" id="GO:0016236">
    <property type="term" value="P:macroautophagy"/>
    <property type="evidence" value="ECO:0007669"/>
    <property type="project" value="UniProtKB-ARBA"/>
</dbReference>
<dbReference type="EMBL" id="JAFIQS010000003">
    <property type="protein sequence ID" value="KAG5171086.1"/>
    <property type="molecule type" value="Genomic_DNA"/>
</dbReference>
<dbReference type="Gene3D" id="4.10.910.10">
    <property type="entry name" value="30s ribosomal protein s13, domain 2"/>
    <property type="match status" value="1"/>
</dbReference>
<gene>
    <name evidence="13" type="ORF">JR316_003164</name>
</gene>
<dbReference type="InterPro" id="IPR024096">
    <property type="entry name" value="NO_sig/Golgi_transp_ligand-bd"/>
</dbReference>
<proteinExistence type="inferred from homology"/>
<accession>A0A8H7Y094</accession>
<evidence type="ECO:0000256" key="5">
    <source>
        <dbReference type="ARBA" id="ARBA00022448"/>
    </source>
</evidence>
<dbReference type="Pfam" id="PF00416">
    <property type="entry name" value="Ribosomal_S13"/>
    <property type="match status" value="2"/>
</dbReference>
<reference evidence="13" key="1">
    <citation type="submission" date="2021-02" db="EMBL/GenBank/DDBJ databases">
        <title>Psilocybe cubensis genome.</title>
        <authorList>
            <person name="Mckernan K.J."/>
            <person name="Crawford S."/>
            <person name="Trippe A."/>
            <person name="Kane L.T."/>
            <person name="Mclaughlin S."/>
        </authorList>
    </citation>
    <scope>NUCLEOTIDE SEQUENCE [LARGE SCALE GENOMIC DNA]</scope>
    <source>
        <strain evidence="13">MGC-MH-2018</strain>
    </source>
</reference>
<dbReference type="GO" id="GO:0006412">
    <property type="term" value="P:translation"/>
    <property type="evidence" value="ECO:0007669"/>
    <property type="project" value="InterPro"/>
</dbReference>
<keyword evidence="6" id="KW-0256">Endoplasmic reticulum</keyword>
<dbReference type="InterPro" id="IPR001892">
    <property type="entry name" value="Ribosomal_uS13"/>
</dbReference>
<dbReference type="InterPro" id="IPR010979">
    <property type="entry name" value="Ribosomal_uS13-like_H2TH"/>
</dbReference>
<dbReference type="PROSITE" id="PS50159">
    <property type="entry name" value="RIBOSOMAL_S13_2"/>
    <property type="match status" value="1"/>
</dbReference>
<evidence type="ECO:0000256" key="7">
    <source>
        <dbReference type="ARBA" id="ARBA00022892"/>
    </source>
</evidence>
<comment type="caution">
    <text evidence="13">The sequence shown here is derived from an EMBL/GenBank/DDBJ whole genome shotgun (WGS) entry which is preliminary data.</text>
</comment>
<dbReference type="GO" id="GO:0005794">
    <property type="term" value="C:Golgi apparatus"/>
    <property type="evidence" value="ECO:0007669"/>
    <property type="project" value="UniProtKB-SubCell"/>
</dbReference>
<comment type="similarity">
    <text evidence="4">Belongs to the universal ribosomal protein uS13 family.</text>
</comment>
<feature type="compositionally biased region" description="Polar residues" evidence="12">
    <location>
        <begin position="174"/>
        <end position="193"/>
    </location>
</feature>
<dbReference type="InterPro" id="IPR016721">
    <property type="entry name" value="Bet3"/>
</dbReference>
<dbReference type="FunFam" id="1.10.8.50:FF:000001">
    <property type="entry name" value="30S ribosomal protein S13"/>
    <property type="match status" value="1"/>
</dbReference>
<feature type="region of interest" description="Disordered" evidence="12">
    <location>
        <begin position="310"/>
        <end position="333"/>
    </location>
</feature>
<protein>
    <recommendedName>
        <fullName evidence="11">Small ribosomal subunit protein uS13m</fullName>
    </recommendedName>
</protein>
<evidence type="ECO:0000256" key="8">
    <source>
        <dbReference type="ARBA" id="ARBA00022980"/>
    </source>
</evidence>
<comment type="similarity">
    <text evidence="3">Belongs to the TRAPP small subunits family. BET3 subfamily.</text>
</comment>
<comment type="subcellular location">
    <subcellularLocation>
        <location evidence="2">Endoplasmic reticulum</location>
    </subcellularLocation>
    <subcellularLocation>
        <location evidence="1">Golgi apparatus</location>
        <location evidence="1">cis-Golgi network</location>
    </subcellularLocation>
</comment>
<dbReference type="InterPro" id="IPR027437">
    <property type="entry name" value="Rbsml_uS13_C"/>
</dbReference>
<evidence type="ECO:0000256" key="1">
    <source>
        <dbReference type="ARBA" id="ARBA00004222"/>
    </source>
</evidence>
<dbReference type="Gene3D" id="1.10.8.50">
    <property type="match status" value="1"/>
</dbReference>
<keyword evidence="7" id="KW-0931">ER-Golgi transport</keyword>
<dbReference type="PANTHER" id="PTHR13048">
    <property type="entry name" value="TRAFFICKING PROTEIN PARTICLE COMPLEX SUBUNIT 3"/>
    <property type="match status" value="1"/>
</dbReference>
<dbReference type="HAMAP" id="MF_01315">
    <property type="entry name" value="Ribosomal_uS13"/>
    <property type="match status" value="1"/>
</dbReference>
<evidence type="ECO:0000256" key="10">
    <source>
        <dbReference type="ARBA" id="ARBA00023274"/>
    </source>
</evidence>
<evidence type="ECO:0000256" key="4">
    <source>
        <dbReference type="ARBA" id="ARBA00008080"/>
    </source>
</evidence>
<evidence type="ECO:0000256" key="9">
    <source>
        <dbReference type="ARBA" id="ARBA00023034"/>
    </source>
</evidence>
<dbReference type="SUPFAM" id="SSF111126">
    <property type="entry name" value="Ligand-binding domain in the NO signalling and Golgi transport"/>
    <property type="match status" value="1"/>
</dbReference>
<dbReference type="GO" id="GO:0003723">
    <property type="term" value="F:RNA binding"/>
    <property type="evidence" value="ECO:0007669"/>
    <property type="project" value="InterPro"/>
</dbReference>
<dbReference type="GO" id="GO:0003735">
    <property type="term" value="F:structural constituent of ribosome"/>
    <property type="evidence" value="ECO:0007669"/>
    <property type="project" value="InterPro"/>
</dbReference>
<feature type="region of interest" description="Disordered" evidence="12">
    <location>
        <begin position="150"/>
        <end position="214"/>
    </location>
</feature>
<sequence length="422" mass="47077">MVHILGINLPDNQVARFALTKIFGVGHHTAHRICARLQVHDRCRVRDLSPFQVTSLASFLSSPSTAPALPRYPLARADYVPPSPTSVSTQELQARFMELHKAKEAKASSDPLRNLRIESELRREIRENIGHQRMIGSYVGRRHAMHLPVRGQNTQNNAKTAKKLNRLDRENCRLGQNVNQGRDITRSTSTASLQLDRKPQHNPNPNTRSSMATKQYKTIGEELWKGRSEKINAELFALTYGALVVQLIQDYEDYEEVNKQLEKMGYNIGTRLIEDFLAKSNMGRCADFKEVGEVIAKVGFKSFLNISPGVTHSAPPPPSSPSRPTSTSNAPTPIAQAAPGTYFTLTLDENPLAEFVELPEEALEGGLWYSNVLCGVLRGALEMVQLQVQAEFISDVLRGDEATEIRVKLVKYLEEEVPVGDD</sequence>
<name>A0A8H7Y094_PSICU</name>
<keyword evidence="10" id="KW-0687">Ribonucleoprotein</keyword>
<dbReference type="SUPFAM" id="SSF46946">
    <property type="entry name" value="S13-like H2TH domain"/>
    <property type="match status" value="1"/>
</dbReference>
<feature type="compositionally biased region" description="Low complexity" evidence="12">
    <location>
        <begin position="322"/>
        <end position="333"/>
    </location>
</feature>
<evidence type="ECO:0000313" key="13">
    <source>
        <dbReference type="EMBL" id="KAG5171086.1"/>
    </source>
</evidence>
<dbReference type="GO" id="GO:0005840">
    <property type="term" value="C:ribosome"/>
    <property type="evidence" value="ECO:0007669"/>
    <property type="project" value="UniProtKB-KW"/>
</dbReference>
<dbReference type="AlphaFoldDB" id="A0A8H7Y094"/>
<dbReference type="GO" id="GO:0030008">
    <property type="term" value="C:TRAPP complex"/>
    <property type="evidence" value="ECO:0007669"/>
    <property type="project" value="InterPro"/>
</dbReference>
<evidence type="ECO:0000256" key="3">
    <source>
        <dbReference type="ARBA" id="ARBA00006218"/>
    </source>
</evidence>
<dbReference type="Gene3D" id="3.30.1380.20">
    <property type="entry name" value="Trafficking protein particle complex subunit 3"/>
    <property type="match status" value="1"/>
</dbReference>
<dbReference type="GO" id="GO:0005783">
    <property type="term" value="C:endoplasmic reticulum"/>
    <property type="evidence" value="ECO:0007669"/>
    <property type="project" value="UniProtKB-SubCell"/>
</dbReference>
<evidence type="ECO:0000256" key="12">
    <source>
        <dbReference type="SAM" id="MobiDB-lite"/>
    </source>
</evidence>
<dbReference type="GO" id="GO:0048193">
    <property type="term" value="P:Golgi vesicle transport"/>
    <property type="evidence" value="ECO:0007669"/>
    <property type="project" value="InterPro"/>
</dbReference>
<evidence type="ECO:0000256" key="2">
    <source>
        <dbReference type="ARBA" id="ARBA00004240"/>
    </source>
</evidence>
<organism evidence="13">
    <name type="scientific">Psilocybe cubensis</name>
    <name type="common">Psychedelic mushroom</name>
    <name type="synonym">Stropharia cubensis</name>
    <dbReference type="NCBI Taxonomy" id="181762"/>
    <lineage>
        <taxon>Eukaryota</taxon>
        <taxon>Fungi</taxon>
        <taxon>Dikarya</taxon>
        <taxon>Basidiomycota</taxon>
        <taxon>Agaricomycotina</taxon>
        <taxon>Agaricomycetes</taxon>
        <taxon>Agaricomycetidae</taxon>
        <taxon>Agaricales</taxon>
        <taxon>Agaricineae</taxon>
        <taxon>Strophariaceae</taxon>
        <taxon>Psilocybe</taxon>
    </lineage>
</organism>
<feature type="compositionally biased region" description="Polar residues" evidence="12">
    <location>
        <begin position="201"/>
        <end position="214"/>
    </location>
</feature>
<dbReference type="GO" id="GO:1990904">
    <property type="term" value="C:ribonucleoprotein complex"/>
    <property type="evidence" value="ECO:0007669"/>
    <property type="project" value="UniProtKB-KW"/>
</dbReference>